<feature type="transmembrane region" description="Helical" evidence="2">
    <location>
        <begin position="56"/>
        <end position="77"/>
    </location>
</feature>
<keyword evidence="2" id="KW-0472">Membrane</keyword>
<organism evidence="4 5">
    <name type="scientific">Nocardioides cavernaquae</name>
    <dbReference type="NCBI Taxonomy" id="2321396"/>
    <lineage>
        <taxon>Bacteria</taxon>
        <taxon>Bacillati</taxon>
        <taxon>Actinomycetota</taxon>
        <taxon>Actinomycetes</taxon>
        <taxon>Propionibacteriales</taxon>
        <taxon>Nocardioidaceae</taxon>
        <taxon>Nocardioides</taxon>
    </lineage>
</organism>
<dbReference type="Pfam" id="PF10648">
    <property type="entry name" value="Gmad2"/>
    <property type="match status" value="1"/>
</dbReference>
<feature type="region of interest" description="Disordered" evidence="1">
    <location>
        <begin position="82"/>
        <end position="128"/>
    </location>
</feature>
<evidence type="ECO:0000313" key="4">
    <source>
        <dbReference type="EMBL" id="RJS47625.1"/>
    </source>
</evidence>
<name>A0A3A5HDN8_9ACTN</name>
<dbReference type="RefSeq" id="WP_120061587.1">
    <property type="nucleotide sequence ID" value="NZ_QYRP01000002.1"/>
</dbReference>
<evidence type="ECO:0000259" key="3">
    <source>
        <dbReference type="Pfam" id="PF10648"/>
    </source>
</evidence>
<dbReference type="OrthoDB" id="4843507at2"/>
<evidence type="ECO:0000313" key="5">
    <source>
        <dbReference type="Proteomes" id="UP000276542"/>
    </source>
</evidence>
<feature type="domain" description="Bacterial spore germination immunoglobulin-like" evidence="3">
    <location>
        <begin position="278"/>
        <end position="365"/>
    </location>
</feature>
<reference evidence="5" key="1">
    <citation type="submission" date="2018-09" db="EMBL/GenBank/DDBJ databases">
        <authorList>
            <person name="Zhu H."/>
        </authorList>
    </citation>
    <scope>NUCLEOTIDE SEQUENCE [LARGE SCALE GENOMIC DNA]</scope>
    <source>
        <strain evidence="5">K1W22B-1</strain>
    </source>
</reference>
<keyword evidence="2" id="KW-1133">Transmembrane helix</keyword>
<keyword evidence="5" id="KW-1185">Reference proteome</keyword>
<gene>
    <name evidence="4" type="ORF">D4739_16350</name>
</gene>
<accession>A0A3A5HDN8</accession>
<feature type="compositionally biased region" description="Low complexity" evidence="1">
    <location>
        <begin position="97"/>
        <end position="121"/>
    </location>
</feature>
<dbReference type="Proteomes" id="UP000276542">
    <property type="component" value="Unassembled WGS sequence"/>
</dbReference>
<proteinExistence type="predicted"/>
<evidence type="ECO:0000256" key="1">
    <source>
        <dbReference type="SAM" id="MobiDB-lite"/>
    </source>
</evidence>
<dbReference type="EMBL" id="QYRP01000002">
    <property type="protein sequence ID" value="RJS47625.1"/>
    <property type="molecule type" value="Genomic_DNA"/>
</dbReference>
<comment type="caution">
    <text evidence="4">The sequence shown here is derived from an EMBL/GenBank/DDBJ whole genome shotgun (WGS) entry which is preliminary data.</text>
</comment>
<dbReference type="InterPro" id="IPR018911">
    <property type="entry name" value="Gmad2_Ig-like_dom"/>
</dbReference>
<evidence type="ECO:0000256" key="2">
    <source>
        <dbReference type="SAM" id="Phobius"/>
    </source>
</evidence>
<protein>
    <recommendedName>
        <fullName evidence="3">Bacterial spore germination immunoglobulin-like domain-containing protein</fullName>
    </recommendedName>
</protein>
<sequence length="381" mass="39307">MTGQNSPRPGSQPDEQLAKLLHDTVDAIVPQHGLDAIRSRTSHPSKESTMSVARTWLLGGLGGAVATATVIGGVWFASSNLGNDDPNPGPVGTPTASVDPTDSGSPSPSDSASPSKTPDSTAGPKRAVPVYYAGETPSGLRLYREFHSLPGVSGGSEGDVTGADSAAKAAVSHTPLDPDYRSLWPEGTEADVSDAGDQLIVNLVAPGGGATLHDRPSSMTAEEAQLAIEQVIYSVQAAFGKGRVPVQFLLDEKHSDQVLGQPASEPLAAGPVLETLSHVNLTSPAEGDEITGDSLAVSGVANSFEANVVIRLQRYEGTAIAFQKPLTAEGWMGEKLFPFSGSFDISDVAPGKYTLHAMTDDPSGGTEGPGAFSDTKVITIK</sequence>
<dbReference type="AlphaFoldDB" id="A0A3A5HDN8"/>
<keyword evidence="2" id="KW-0812">Transmembrane</keyword>
<feature type="region of interest" description="Disordered" evidence="1">
    <location>
        <begin position="154"/>
        <end position="181"/>
    </location>
</feature>